<evidence type="ECO:0000256" key="1">
    <source>
        <dbReference type="SAM" id="MobiDB-lite"/>
    </source>
</evidence>
<sequence>MVKMEKELVDTVITPDEGLSEELELAETDNDEEHNSFIGADESNLLEDGVPGYQTTGQEGTDDQIEEELEQIPGPMNTPKPRLD</sequence>
<evidence type="ECO:0000313" key="3">
    <source>
        <dbReference type="Proteomes" id="UP000295517"/>
    </source>
</evidence>
<dbReference type="Proteomes" id="UP000295517">
    <property type="component" value="Chromosome"/>
</dbReference>
<organism evidence="2 3">
    <name type="scientific">Legionella israelensis</name>
    <dbReference type="NCBI Taxonomy" id="454"/>
    <lineage>
        <taxon>Bacteria</taxon>
        <taxon>Pseudomonadati</taxon>
        <taxon>Pseudomonadota</taxon>
        <taxon>Gammaproteobacteria</taxon>
        <taxon>Legionellales</taxon>
        <taxon>Legionellaceae</taxon>
        <taxon>Legionella</taxon>
    </lineage>
</organism>
<feature type="compositionally biased region" description="Acidic residues" evidence="1">
    <location>
        <begin position="60"/>
        <end position="70"/>
    </location>
</feature>
<name>A0AAX1EIQ2_9GAMM</name>
<reference evidence="2 3" key="1">
    <citation type="submission" date="2019-03" db="EMBL/GenBank/DDBJ databases">
        <title>Diverse conjugative elements silence natural transformation in Legionella species.</title>
        <authorList>
            <person name="Durieux I."/>
            <person name="Ginevra C."/>
            <person name="Attaiech L."/>
            <person name="Picq K."/>
            <person name="Juan P.A."/>
            <person name="Jarraud S."/>
            <person name="Charpentier X."/>
        </authorList>
    </citation>
    <scope>NUCLEOTIDE SEQUENCE [LARGE SCALE GENOMIC DNA]</scope>
    <source>
        <strain evidence="2 3">HL-0427-4011</strain>
    </source>
</reference>
<accession>A0AAX1EIQ2</accession>
<evidence type="ECO:0000313" key="2">
    <source>
        <dbReference type="EMBL" id="QBR84955.1"/>
    </source>
</evidence>
<proteinExistence type="predicted"/>
<feature type="region of interest" description="Disordered" evidence="1">
    <location>
        <begin position="1"/>
        <end position="84"/>
    </location>
</feature>
<dbReference type="RefSeq" id="WP_135061103.1">
    <property type="nucleotide sequence ID" value="NZ_CP038254.1"/>
</dbReference>
<dbReference type="AlphaFoldDB" id="A0AAX1EIQ2"/>
<feature type="compositionally biased region" description="Acidic residues" evidence="1">
    <location>
        <begin position="18"/>
        <end position="32"/>
    </location>
</feature>
<dbReference type="EMBL" id="CP038254">
    <property type="protein sequence ID" value="QBR84955.1"/>
    <property type="molecule type" value="Genomic_DNA"/>
</dbReference>
<gene>
    <name evidence="2" type="ORF">E3983_11700</name>
</gene>
<protein>
    <submittedName>
        <fullName evidence="2">Uncharacterized protein</fullName>
    </submittedName>
</protein>